<proteinExistence type="predicted"/>
<evidence type="ECO:0000313" key="1">
    <source>
        <dbReference type="EMBL" id="AMO24536.1"/>
    </source>
</evidence>
<organism evidence="1 2">
    <name type="scientific">Ramlibacter tataouinensis</name>
    <dbReference type="NCBI Taxonomy" id="94132"/>
    <lineage>
        <taxon>Bacteria</taxon>
        <taxon>Pseudomonadati</taxon>
        <taxon>Pseudomonadota</taxon>
        <taxon>Betaproteobacteria</taxon>
        <taxon>Burkholderiales</taxon>
        <taxon>Comamonadaceae</taxon>
        <taxon>Ramlibacter</taxon>
    </lineage>
</organism>
<name>A0A127JX04_9BURK</name>
<dbReference type="EMBL" id="CP010951">
    <property type="protein sequence ID" value="AMO24536.1"/>
    <property type="molecule type" value="Genomic_DNA"/>
</dbReference>
<sequence length="208" mass="22522">MTLWSDPGMPDFFDAAPRVRLRDPLAAFLGAARDGVLEYGYADAVKLAGHSCPTVASAFLMTRAALAALYGDALPERGGVKVDLRKPAQEGVTGVIANVMSLLTGATMDTGFKGLAGRFDRRRLLAFEMPVEGQARFLRLDTAAAVTVSARLERVPGDPRVGELMPLLLGGAASAEQQELFRTLWQERVRRLLLEHADDPEVFLVQQA</sequence>
<gene>
    <name evidence="1" type="ORF">UC35_18935</name>
</gene>
<protein>
    <recommendedName>
        <fullName evidence="3">Formylmethanofuran dehydrogenase subunit E domain-containing protein</fullName>
    </recommendedName>
</protein>
<dbReference type="RefSeq" id="WP_061502453.1">
    <property type="nucleotide sequence ID" value="NZ_CP010951.1"/>
</dbReference>
<dbReference type="OrthoDB" id="259311at2"/>
<dbReference type="AlphaFoldDB" id="A0A127JX04"/>
<accession>A0A127JX04</accession>
<dbReference type="PATRIC" id="fig|94132.3.peg.3867"/>
<evidence type="ECO:0000313" key="2">
    <source>
        <dbReference type="Proteomes" id="UP000070433"/>
    </source>
</evidence>
<evidence type="ECO:0008006" key="3">
    <source>
        <dbReference type="Google" id="ProtNLM"/>
    </source>
</evidence>
<dbReference type="Proteomes" id="UP000070433">
    <property type="component" value="Chromosome"/>
</dbReference>
<reference evidence="1 2" key="1">
    <citation type="journal article" date="2014" name="Int. J. Syst. Evol. Microbiol.">
        <title>Ramlibacter solisilvae sp. nov., isolated from forest soil, and emended description of the genus Ramlibacter.</title>
        <authorList>
            <person name="Lee H.J."/>
            <person name="Lee S.H."/>
            <person name="Lee S.S."/>
            <person name="Lee J.S."/>
            <person name="Kim Y."/>
            <person name="Kim S.C."/>
            <person name="Jeon C.O."/>
        </authorList>
    </citation>
    <scope>NUCLEOTIDE SEQUENCE [LARGE SCALE GENOMIC DNA]</scope>
    <source>
        <strain evidence="1 2">5-10</strain>
    </source>
</reference>
<keyword evidence="2" id="KW-1185">Reference proteome</keyword>